<organism evidence="1 2">
    <name type="scientific">Trifolium pratense</name>
    <name type="common">Red clover</name>
    <dbReference type="NCBI Taxonomy" id="57577"/>
    <lineage>
        <taxon>Eukaryota</taxon>
        <taxon>Viridiplantae</taxon>
        <taxon>Streptophyta</taxon>
        <taxon>Embryophyta</taxon>
        <taxon>Tracheophyta</taxon>
        <taxon>Spermatophyta</taxon>
        <taxon>Magnoliopsida</taxon>
        <taxon>eudicotyledons</taxon>
        <taxon>Gunneridae</taxon>
        <taxon>Pentapetalae</taxon>
        <taxon>rosids</taxon>
        <taxon>fabids</taxon>
        <taxon>Fabales</taxon>
        <taxon>Fabaceae</taxon>
        <taxon>Papilionoideae</taxon>
        <taxon>50 kb inversion clade</taxon>
        <taxon>NPAAA clade</taxon>
        <taxon>Hologalegina</taxon>
        <taxon>IRL clade</taxon>
        <taxon>Trifolieae</taxon>
        <taxon>Trifolium</taxon>
    </lineage>
</organism>
<dbReference type="EMBL" id="CASHSV030000109">
    <property type="protein sequence ID" value="CAJ2648958.1"/>
    <property type="molecule type" value="Genomic_DNA"/>
</dbReference>
<dbReference type="Proteomes" id="UP001177021">
    <property type="component" value="Unassembled WGS sequence"/>
</dbReference>
<gene>
    <name evidence="1" type="ORF">MILVUS5_LOCUS17195</name>
</gene>
<protein>
    <submittedName>
        <fullName evidence="1">Uncharacterized protein</fullName>
    </submittedName>
</protein>
<evidence type="ECO:0000313" key="1">
    <source>
        <dbReference type="EMBL" id="CAJ2648958.1"/>
    </source>
</evidence>
<proteinExistence type="predicted"/>
<sequence length="394" mass="44441">MGDRLKARKSKSSYFPFTRNSTDGACFDHHKFLSSKHTMEKELACIRCKRKFVVPTKIGTYRCCECQGVSKSISGYKQLRENSLGAKFFNQDQLHNASTNATSFSSPLLSTTPTGNKRAVLCGVSYSRRRYRLKGTVNDVVNMNSLLVENFAFPIQSIRVLTEEQKDPNLIPTRRNIVESLKWLVKDCQSGDSLVFYFSGHGMQQLADDKEDEIDGLDETICPVDFIREGMITDNEINSTIVEPLKNGVKLHAIIDACHSGTTLDLMHVYKKDNGNWKWMNNNPPGTEPVTKRTNGGTAICFSACEDSQLAADTAAFGGKEMNGVMTYLLAKIIREHSGITYASLLEKLHEDIAKIQRSKHFSGFLRRIFHRRIDQDPLLSASEKFDVRTRILF</sequence>
<comment type="caution">
    <text evidence="1">The sequence shown here is derived from an EMBL/GenBank/DDBJ whole genome shotgun (WGS) entry which is preliminary data.</text>
</comment>
<name>A0ACB0JZ58_TRIPR</name>
<evidence type="ECO:0000313" key="2">
    <source>
        <dbReference type="Proteomes" id="UP001177021"/>
    </source>
</evidence>
<reference evidence="1" key="1">
    <citation type="submission" date="2023-10" db="EMBL/GenBank/DDBJ databases">
        <authorList>
            <person name="Rodriguez Cubillos JULIANA M."/>
            <person name="De Vega J."/>
        </authorList>
    </citation>
    <scope>NUCLEOTIDE SEQUENCE</scope>
</reference>
<accession>A0ACB0JZ58</accession>
<keyword evidence="2" id="KW-1185">Reference proteome</keyword>